<dbReference type="AlphaFoldDB" id="A0AAV3YP79"/>
<gene>
    <name evidence="1" type="ORF">PoB_001158600</name>
</gene>
<comment type="caution">
    <text evidence="1">The sequence shown here is derived from an EMBL/GenBank/DDBJ whole genome shotgun (WGS) entry which is preliminary data.</text>
</comment>
<sequence length="113" mass="12242">MDTSPTIPMMTTSLARLNHEGLDSGCGHTCDLLDFEFGHLCDLDPSLTNWTPAMVTSMPLSTPVFVTSMTRWTSITFTSFSITTCMRALAMGASWTVAALFLTPARPLVASSF</sequence>
<protein>
    <submittedName>
        <fullName evidence="1">Uncharacterized protein</fullName>
    </submittedName>
</protein>
<reference evidence="1 2" key="1">
    <citation type="journal article" date="2021" name="Elife">
        <title>Chloroplast acquisition without the gene transfer in kleptoplastic sea slugs, Plakobranchus ocellatus.</title>
        <authorList>
            <person name="Maeda T."/>
            <person name="Takahashi S."/>
            <person name="Yoshida T."/>
            <person name="Shimamura S."/>
            <person name="Takaki Y."/>
            <person name="Nagai Y."/>
            <person name="Toyoda A."/>
            <person name="Suzuki Y."/>
            <person name="Arimoto A."/>
            <person name="Ishii H."/>
            <person name="Satoh N."/>
            <person name="Nishiyama T."/>
            <person name="Hasebe M."/>
            <person name="Maruyama T."/>
            <person name="Minagawa J."/>
            <person name="Obokata J."/>
            <person name="Shigenobu S."/>
        </authorList>
    </citation>
    <scope>NUCLEOTIDE SEQUENCE [LARGE SCALE GENOMIC DNA]</scope>
</reference>
<accession>A0AAV3YP79</accession>
<organism evidence="1 2">
    <name type="scientific">Plakobranchus ocellatus</name>
    <dbReference type="NCBI Taxonomy" id="259542"/>
    <lineage>
        <taxon>Eukaryota</taxon>
        <taxon>Metazoa</taxon>
        <taxon>Spiralia</taxon>
        <taxon>Lophotrochozoa</taxon>
        <taxon>Mollusca</taxon>
        <taxon>Gastropoda</taxon>
        <taxon>Heterobranchia</taxon>
        <taxon>Euthyneura</taxon>
        <taxon>Panpulmonata</taxon>
        <taxon>Sacoglossa</taxon>
        <taxon>Placobranchoidea</taxon>
        <taxon>Plakobranchidae</taxon>
        <taxon>Plakobranchus</taxon>
    </lineage>
</organism>
<proteinExistence type="predicted"/>
<name>A0AAV3YP79_9GAST</name>
<evidence type="ECO:0000313" key="1">
    <source>
        <dbReference type="EMBL" id="GFN85080.1"/>
    </source>
</evidence>
<evidence type="ECO:0000313" key="2">
    <source>
        <dbReference type="Proteomes" id="UP000735302"/>
    </source>
</evidence>
<dbReference type="Proteomes" id="UP000735302">
    <property type="component" value="Unassembled WGS sequence"/>
</dbReference>
<dbReference type="EMBL" id="BLXT01001362">
    <property type="protein sequence ID" value="GFN85080.1"/>
    <property type="molecule type" value="Genomic_DNA"/>
</dbReference>
<keyword evidence="2" id="KW-1185">Reference proteome</keyword>